<accession>A0ABT5BYW9</accession>
<feature type="region of interest" description="Disordered" evidence="4">
    <location>
        <begin position="281"/>
        <end position="342"/>
    </location>
</feature>
<dbReference type="InterPro" id="IPR013083">
    <property type="entry name" value="Znf_RING/FYVE/PHD"/>
</dbReference>
<proteinExistence type="predicted"/>
<name>A0ABT5BYW9_9BACT</name>
<keyword evidence="3" id="KW-0862">Zinc</keyword>
<dbReference type="InterPro" id="IPR011011">
    <property type="entry name" value="Znf_FYVE_PHD"/>
</dbReference>
<dbReference type="CDD" id="cd15737">
    <property type="entry name" value="FYVE2_Vac1p_like"/>
    <property type="match status" value="1"/>
</dbReference>
<dbReference type="Gene3D" id="3.30.40.10">
    <property type="entry name" value="Zinc/RING finger domain, C3HC4 (zinc finger)"/>
    <property type="match status" value="1"/>
</dbReference>
<evidence type="ECO:0000256" key="1">
    <source>
        <dbReference type="ARBA" id="ARBA00022723"/>
    </source>
</evidence>
<evidence type="ECO:0000313" key="7">
    <source>
        <dbReference type="Proteomes" id="UP001217485"/>
    </source>
</evidence>
<dbReference type="RefSeq" id="WP_272095663.1">
    <property type="nucleotide sequence ID" value="NZ_JAQNDK010000001.1"/>
</dbReference>
<feature type="domain" description="FYVE-type" evidence="5">
    <location>
        <begin position="358"/>
        <end position="425"/>
    </location>
</feature>
<organism evidence="6 7">
    <name type="scientific">Sorangium atrum</name>
    <dbReference type="NCBI Taxonomy" id="2995308"/>
    <lineage>
        <taxon>Bacteria</taxon>
        <taxon>Pseudomonadati</taxon>
        <taxon>Myxococcota</taxon>
        <taxon>Polyangia</taxon>
        <taxon>Polyangiales</taxon>
        <taxon>Polyangiaceae</taxon>
        <taxon>Sorangium</taxon>
    </lineage>
</organism>
<dbReference type="PANTHER" id="PTHR39490">
    <property type="entry name" value="ARRESTIN DOMAIN-CONTAINING PROTEIN D"/>
    <property type="match status" value="1"/>
</dbReference>
<dbReference type="SMART" id="SM00064">
    <property type="entry name" value="FYVE"/>
    <property type="match status" value="1"/>
</dbReference>
<protein>
    <submittedName>
        <fullName evidence="6">FYVE zinc finger domain-containing protein</fullName>
    </submittedName>
</protein>
<dbReference type="InterPro" id="IPR000306">
    <property type="entry name" value="Znf_FYVE"/>
</dbReference>
<evidence type="ECO:0000256" key="4">
    <source>
        <dbReference type="SAM" id="MobiDB-lite"/>
    </source>
</evidence>
<evidence type="ECO:0000256" key="2">
    <source>
        <dbReference type="ARBA" id="ARBA00022771"/>
    </source>
</evidence>
<keyword evidence="2" id="KW-0863">Zinc-finger</keyword>
<dbReference type="InterPro" id="IPR017455">
    <property type="entry name" value="Znf_FYVE-rel"/>
</dbReference>
<dbReference type="Proteomes" id="UP001217485">
    <property type="component" value="Unassembled WGS sequence"/>
</dbReference>
<evidence type="ECO:0000256" key="3">
    <source>
        <dbReference type="ARBA" id="ARBA00022833"/>
    </source>
</evidence>
<dbReference type="PANTHER" id="PTHR39490:SF8">
    <property type="entry name" value="ZINC FINGER FYVE DOMAIN-CONTAINING PROTEIN 21"/>
    <property type="match status" value="1"/>
</dbReference>
<gene>
    <name evidence="6" type="ORF">POL72_13830</name>
</gene>
<dbReference type="SUPFAM" id="SSF57903">
    <property type="entry name" value="FYVE/PHD zinc finger"/>
    <property type="match status" value="1"/>
</dbReference>
<reference evidence="6 7" key="1">
    <citation type="submission" date="2023-01" db="EMBL/GenBank/DDBJ databases">
        <title>Minimal conservation of predation-associated metabolite biosynthetic gene clusters underscores biosynthetic potential of Myxococcota including descriptions for ten novel species: Archangium lansinium sp. nov., Myxococcus landrumus sp. nov., Nannocystis bai.</title>
        <authorList>
            <person name="Ahearne A."/>
            <person name="Stevens C."/>
            <person name="Dowd S."/>
        </authorList>
    </citation>
    <scope>NUCLEOTIDE SEQUENCE [LARGE SCALE GENOMIC DNA]</scope>
    <source>
        <strain evidence="6 7">WIWO2</strain>
    </source>
</reference>
<evidence type="ECO:0000313" key="6">
    <source>
        <dbReference type="EMBL" id="MDC0678820.1"/>
    </source>
</evidence>
<dbReference type="Pfam" id="PF01363">
    <property type="entry name" value="FYVE"/>
    <property type="match status" value="1"/>
</dbReference>
<evidence type="ECO:0000259" key="5">
    <source>
        <dbReference type="PROSITE" id="PS50178"/>
    </source>
</evidence>
<sequence>MPLVIIVWNPVHEVLQKLSLGQKWEELVAALDVAQKRFVGVNDELIFVAPDYLFHDDVEPYTTKDLEFYGSKMKSLSNELPSKYLVVAGSMQWVDDGKKKLSVSTLVASKEFVFRYDKKRKAGTEDSPQFAFNPGTTTGHFEWSGLSCGIEICQDHEEAVLLDEVRKTLDIHIMLSFGQIRRDRNMALKREGIFIQCELESYEYWNKQKPGFEPVSGIFRHNLKHHQSSKQLIPQVKSIADGLEETSHGIFRLAKTGPRTTFTTTQPLTFQKTTPLLTTSTTTPLLTTSTTTPLLTTSTPQPLTLQTTPQPLTLQKTAQPLTPPKTTTPSFTLPPPTSKSVLPPTSRVVQQIPTWQEDDLVSRCPLCDRDFSFTLRRHHCRKCGKVVCDDCSTARKILPSPVPKPSFFWSSTVETGALRVCDSCN</sequence>
<dbReference type="InterPro" id="IPR052113">
    <property type="entry name" value="FYVE-type_Zinc_Finger"/>
</dbReference>
<keyword evidence="1" id="KW-0479">Metal-binding</keyword>
<dbReference type="EMBL" id="JAQNDK010000001">
    <property type="protein sequence ID" value="MDC0678820.1"/>
    <property type="molecule type" value="Genomic_DNA"/>
</dbReference>
<dbReference type="PROSITE" id="PS50178">
    <property type="entry name" value="ZF_FYVE"/>
    <property type="match status" value="1"/>
</dbReference>
<feature type="compositionally biased region" description="Low complexity" evidence="4">
    <location>
        <begin position="281"/>
        <end position="331"/>
    </location>
</feature>
<comment type="caution">
    <text evidence="6">The sequence shown here is derived from an EMBL/GenBank/DDBJ whole genome shotgun (WGS) entry which is preliminary data.</text>
</comment>
<keyword evidence="7" id="KW-1185">Reference proteome</keyword>